<dbReference type="Pfam" id="PF19979">
    <property type="entry name" value="DUF6415"/>
    <property type="match status" value="1"/>
</dbReference>
<evidence type="ECO:0000313" key="2">
    <source>
        <dbReference type="Proteomes" id="UP000584670"/>
    </source>
</evidence>
<reference evidence="1 2" key="1">
    <citation type="submission" date="2020-08" db="EMBL/GenBank/DDBJ databases">
        <title>Streptomyces sp. PSKA01 genome sequencing and assembly.</title>
        <authorList>
            <person name="Mandal S."/>
            <person name="Maiti P.K."/>
            <person name="Das P."/>
        </authorList>
    </citation>
    <scope>NUCLEOTIDE SEQUENCE [LARGE SCALE GENOMIC DNA]</scope>
    <source>
        <strain evidence="1 2">PSKA01</strain>
    </source>
</reference>
<dbReference type="RefSeq" id="WP_186280007.1">
    <property type="nucleotide sequence ID" value="NZ_JACMSF010000001.1"/>
</dbReference>
<protein>
    <submittedName>
        <fullName evidence="1">Uncharacterized protein</fullName>
    </submittedName>
</protein>
<dbReference type="EMBL" id="JACMSF010000001">
    <property type="protein sequence ID" value="MBC2900231.1"/>
    <property type="molecule type" value="Genomic_DNA"/>
</dbReference>
<sequence>MTSIDPPATNDAPPVDIATMRASVAQVLPPEVTPTDRATLETLTDTLRRGIQLLIPEVERAAAKQPADDIPRYVALACVREARGKLDARPLLMPSDAAPYVRKLGRSLLALCDHYIALTGVRVCVVCDQSIRPGESTQPYDQGSQSGGSAVSGRIHEGCVNAVRLR</sequence>
<dbReference type="AlphaFoldDB" id="A0A7X1M733"/>
<dbReference type="Proteomes" id="UP000584670">
    <property type="component" value="Unassembled WGS sequence"/>
</dbReference>
<organism evidence="1 2">
    <name type="scientific">Streptomyces cupreus</name>
    <dbReference type="NCBI Taxonomy" id="2759956"/>
    <lineage>
        <taxon>Bacteria</taxon>
        <taxon>Bacillati</taxon>
        <taxon>Actinomycetota</taxon>
        <taxon>Actinomycetes</taxon>
        <taxon>Kitasatosporales</taxon>
        <taxon>Streptomycetaceae</taxon>
        <taxon>Streptomyces</taxon>
    </lineage>
</organism>
<comment type="caution">
    <text evidence="1">The sequence shown here is derived from an EMBL/GenBank/DDBJ whole genome shotgun (WGS) entry which is preliminary data.</text>
</comment>
<keyword evidence="2" id="KW-1185">Reference proteome</keyword>
<gene>
    <name evidence="1" type="ORF">H4N64_01140</name>
</gene>
<proteinExistence type="predicted"/>
<accession>A0A7X1M733</accession>
<dbReference type="InterPro" id="IPR046300">
    <property type="entry name" value="DUF6415"/>
</dbReference>
<evidence type="ECO:0000313" key="1">
    <source>
        <dbReference type="EMBL" id="MBC2900231.1"/>
    </source>
</evidence>
<name>A0A7X1M733_9ACTN</name>